<dbReference type="Gene3D" id="1.10.630.10">
    <property type="entry name" value="Cytochrome P450"/>
    <property type="match status" value="1"/>
</dbReference>
<evidence type="ECO:0008006" key="4">
    <source>
        <dbReference type="Google" id="ProtNLM"/>
    </source>
</evidence>
<dbReference type="PANTHER" id="PTHR24305">
    <property type="entry name" value="CYTOCHROME P450"/>
    <property type="match status" value="1"/>
</dbReference>
<dbReference type="GO" id="GO:0005506">
    <property type="term" value="F:iron ion binding"/>
    <property type="evidence" value="ECO:0007669"/>
    <property type="project" value="InterPro"/>
</dbReference>
<organism evidence="2 3">
    <name type="scientific">Allomyces macrogynus (strain ATCC 38327)</name>
    <name type="common">Allomyces javanicus var. macrogynus</name>
    <dbReference type="NCBI Taxonomy" id="578462"/>
    <lineage>
        <taxon>Eukaryota</taxon>
        <taxon>Fungi</taxon>
        <taxon>Fungi incertae sedis</taxon>
        <taxon>Blastocladiomycota</taxon>
        <taxon>Blastocladiomycetes</taxon>
        <taxon>Blastocladiales</taxon>
        <taxon>Blastocladiaceae</taxon>
        <taxon>Allomyces</taxon>
    </lineage>
</organism>
<keyword evidence="3" id="KW-1185">Reference proteome</keyword>
<dbReference type="eggNOG" id="KOG0158">
    <property type="taxonomic scope" value="Eukaryota"/>
</dbReference>
<dbReference type="GO" id="GO:0004497">
    <property type="term" value="F:monooxygenase activity"/>
    <property type="evidence" value="ECO:0007669"/>
    <property type="project" value="InterPro"/>
</dbReference>
<evidence type="ECO:0000313" key="3">
    <source>
        <dbReference type="Proteomes" id="UP000054350"/>
    </source>
</evidence>
<dbReference type="GO" id="GO:0016705">
    <property type="term" value="F:oxidoreductase activity, acting on paired donors, with incorporation or reduction of molecular oxygen"/>
    <property type="evidence" value="ECO:0007669"/>
    <property type="project" value="InterPro"/>
</dbReference>
<reference evidence="3" key="2">
    <citation type="submission" date="2009-11" db="EMBL/GenBank/DDBJ databases">
        <title>The Genome Sequence of Allomyces macrogynus strain ATCC 38327.</title>
        <authorList>
            <consortium name="The Broad Institute Genome Sequencing Platform"/>
            <person name="Russ C."/>
            <person name="Cuomo C."/>
            <person name="Shea T."/>
            <person name="Young S.K."/>
            <person name="Zeng Q."/>
            <person name="Koehrsen M."/>
            <person name="Haas B."/>
            <person name="Borodovsky M."/>
            <person name="Guigo R."/>
            <person name="Alvarado L."/>
            <person name="Berlin A."/>
            <person name="Borenstein D."/>
            <person name="Chen Z."/>
            <person name="Engels R."/>
            <person name="Freedman E."/>
            <person name="Gellesch M."/>
            <person name="Goldberg J."/>
            <person name="Griggs A."/>
            <person name="Gujja S."/>
            <person name="Heiman D."/>
            <person name="Hepburn T."/>
            <person name="Howarth C."/>
            <person name="Jen D."/>
            <person name="Larson L."/>
            <person name="Lewis B."/>
            <person name="Mehta T."/>
            <person name="Park D."/>
            <person name="Pearson M."/>
            <person name="Roberts A."/>
            <person name="Saif S."/>
            <person name="Shenoy N."/>
            <person name="Sisk P."/>
            <person name="Stolte C."/>
            <person name="Sykes S."/>
            <person name="Walk T."/>
            <person name="White J."/>
            <person name="Yandava C."/>
            <person name="Burger G."/>
            <person name="Gray M.W."/>
            <person name="Holland P.W.H."/>
            <person name="King N."/>
            <person name="Lang F.B.F."/>
            <person name="Roger A.J."/>
            <person name="Ruiz-Trillo I."/>
            <person name="Lander E."/>
            <person name="Nusbaum C."/>
        </authorList>
    </citation>
    <scope>NUCLEOTIDE SEQUENCE [LARGE SCALE GENOMIC DNA]</scope>
    <source>
        <strain evidence="3">ATCC 38327</strain>
    </source>
</reference>
<dbReference type="InterPro" id="IPR001128">
    <property type="entry name" value="Cyt_P450"/>
</dbReference>
<reference evidence="2 3" key="1">
    <citation type="submission" date="2009-11" db="EMBL/GenBank/DDBJ databases">
        <title>Annotation of Allomyces macrogynus ATCC 38327.</title>
        <authorList>
            <consortium name="The Broad Institute Genome Sequencing Platform"/>
            <person name="Russ C."/>
            <person name="Cuomo C."/>
            <person name="Burger G."/>
            <person name="Gray M.W."/>
            <person name="Holland P.W.H."/>
            <person name="King N."/>
            <person name="Lang F.B.F."/>
            <person name="Roger A.J."/>
            <person name="Ruiz-Trillo I."/>
            <person name="Young S.K."/>
            <person name="Zeng Q."/>
            <person name="Gargeya S."/>
            <person name="Fitzgerald M."/>
            <person name="Haas B."/>
            <person name="Abouelleil A."/>
            <person name="Alvarado L."/>
            <person name="Arachchi H.M."/>
            <person name="Berlin A."/>
            <person name="Chapman S.B."/>
            <person name="Gearin G."/>
            <person name="Goldberg J."/>
            <person name="Griggs A."/>
            <person name="Gujja S."/>
            <person name="Hansen M."/>
            <person name="Heiman D."/>
            <person name="Howarth C."/>
            <person name="Larimer J."/>
            <person name="Lui A."/>
            <person name="MacDonald P.J.P."/>
            <person name="McCowen C."/>
            <person name="Montmayeur A."/>
            <person name="Murphy C."/>
            <person name="Neiman D."/>
            <person name="Pearson M."/>
            <person name="Priest M."/>
            <person name="Roberts A."/>
            <person name="Saif S."/>
            <person name="Shea T."/>
            <person name="Sisk P."/>
            <person name="Stolte C."/>
            <person name="Sykes S."/>
            <person name="Wortman J."/>
            <person name="Nusbaum C."/>
            <person name="Birren B."/>
        </authorList>
    </citation>
    <scope>NUCLEOTIDE SEQUENCE [LARGE SCALE GENOMIC DNA]</scope>
    <source>
        <strain evidence="2 3">ATCC 38327</strain>
    </source>
</reference>
<dbReference type="EMBL" id="GG745351">
    <property type="protein sequence ID" value="KNE66974.1"/>
    <property type="molecule type" value="Genomic_DNA"/>
</dbReference>
<gene>
    <name evidence="2" type="ORF">AMAG_19554</name>
</gene>
<evidence type="ECO:0000313" key="2">
    <source>
        <dbReference type="EMBL" id="KNE66974.1"/>
    </source>
</evidence>
<dbReference type="Proteomes" id="UP000054350">
    <property type="component" value="Unassembled WGS sequence"/>
</dbReference>
<dbReference type="VEuPathDB" id="FungiDB:AMAG_19554"/>
<dbReference type="OrthoDB" id="1470350at2759"/>
<dbReference type="SUPFAM" id="SSF48264">
    <property type="entry name" value="Cytochrome P450"/>
    <property type="match status" value="1"/>
</dbReference>
<protein>
    <recommendedName>
        <fullName evidence="4">Cytochrome P450</fullName>
    </recommendedName>
</protein>
<dbReference type="GO" id="GO:0020037">
    <property type="term" value="F:heme binding"/>
    <property type="evidence" value="ECO:0007669"/>
    <property type="project" value="InterPro"/>
</dbReference>
<name>A0A0L0SXB7_ALLM3</name>
<sequence>MDPDGTTLIHELLRQSAGNVLSEHELLCEVRTFLIAGHDTTSSMLASCVLLLAQYPEFQQELVDELATVDLEDYDTLSKMPLLNAVINEVLHLFPSAFWTFREMGEDGVTAPTTVLEPLELPERFHIETPIVRMIDLVHRFNEVLAQRIVDRRHQIGNDDF</sequence>
<dbReference type="STRING" id="578462.A0A0L0SXB7"/>
<comment type="similarity">
    <text evidence="1">Belongs to the cytochrome P450 family.</text>
</comment>
<dbReference type="PANTHER" id="PTHR24305:SF166">
    <property type="entry name" value="CYTOCHROME P450 12A4, MITOCHONDRIAL-RELATED"/>
    <property type="match status" value="1"/>
</dbReference>
<proteinExistence type="inferred from homology"/>
<accession>A0A0L0SXB7</accession>
<evidence type="ECO:0000256" key="1">
    <source>
        <dbReference type="ARBA" id="ARBA00010617"/>
    </source>
</evidence>
<dbReference type="Pfam" id="PF00067">
    <property type="entry name" value="p450"/>
    <property type="match status" value="1"/>
</dbReference>
<dbReference type="AlphaFoldDB" id="A0A0L0SXB7"/>
<dbReference type="InterPro" id="IPR050121">
    <property type="entry name" value="Cytochrome_P450_monoxygenase"/>
</dbReference>
<dbReference type="InterPro" id="IPR036396">
    <property type="entry name" value="Cyt_P450_sf"/>
</dbReference>